<dbReference type="EMBL" id="FNMU01000005">
    <property type="protein sequence ID" value="SDW84227.1"/>
    <property type="molecule type" value="Genomic_DNA"/>
</dbReference>
<dbReference type="STRING" id="2177.BHR79_00295"/>
<dbReference type="Proteomes" id="UP000186879">
    <property type="component" value="Chromosome"/>
</dbReference>
<dbReference type="Proteomes" id="UP000198669">
    <property type="component" value="Unassembled WGS sequence"/>
</dbReference>
<sequence length="164" mass="18276">METSASDTKKPIQIEIFPKRMIKPDTVEGLLNKICSLEGIQRAFIQGPRLPTKVPFGPAVGTPVHHPLRTNVHFGKTEMGLEVLVGRITLELAGKEVMEDINAICEDTLPCGYDIREGRFIQTRQTVSDYAKRGPTADPALYGLYDPKSKIESQVNLLRTNEKE</sequence>
<evidence type="ECO:0000313" key="2">
    <source>
        <dbReference type="EMBL" id="APH38070.1"/>
    </source>
</evidence>
<protein>
    <submittedName>
        <fullName evidence="2">Methyl-coenzyme M reductase operon protein D</fullName>
    </submittedName>
    <submittedName>
        <fullName evidence="4">Methyl-coenzyme M reductase subunit D</fullName>
    </submittedName>
</protein>
<evidence type="ECO:0000313" key="3">
    <source>
        <dbReference type="EMBL" id="RNI11067.1"/>
    </source>
</evidence>
<dbReference type="InterPro" id="IPR003901">
    <property type="entry name" value="Me_CoM_Rdtase_D"/>
</dbReference>
<keyword evidence="5" id="KW-1185">Reference proteome</keyword>
<reference evidence="3 7" key="3">
    <citation type="submission" date="2018-10" db="EMBL/GenBank/DDBJ databases">
        <title>Cultivation of a novel Methanohalophilus strain from Kebrit Deep of the Red Sea and a genomic comparison of members of the genus Methanohalophilus.</title>
        <authorList>
            <person name="Guan Y."/>
            <person name="Ngugi D.K."/>
            <person name="Stingl U."/>
        </authorList>
    </citation>
    <scope>NUCLEOTIDE SEQUENCE [LARGE SCALE GENOMIC DNA]</scope>
    <source>
        <strain evidence="3 7">DSM 3094</strain>
    </source>
</reference>
<dbReference type="KEGG" id="mhaz:BHR79_00295"/>
<evidence type="ECO:0000313" key="6">
    <source>
        <dbReference type="Proteomes" id="UP000198669"/>
    </source>
</evidence>
<dbReference type="OrthoDB" id="109281at2157"/>
<accession>A0A1L3PZL7</accession>
<dbReference type="RefSeq" id="WP_072560200.1">
    <property type="nucleotide sequence ID" value="NZ_CP017921.1"/>
</dbReference>
<evidence type="ECO:0000313" key="7">
    <source>
        <dbReference type="Proteomes" id="UP000267921"/>
    </source>
</evidence>
<gene>
    <name evidence="3" type="primary">mcrD</name>
    <name evidence="2" type="ORF">BHR79_00295</name>
    <name evidence="3" type="ORF">EFE40_02510</name>
    <name evidence="4" type="ORF">SAMN04515625_1722</name>
</gene>
<dbReference type="Pfam" id="PF02505">
    <property type="entry name" value="MCR_D"/>
    <property type="match status" value="1"/>
</dbReference>
<dbReference type="NCBIfam" id="TIGR03260">
    <property type="entry name" value="met_CoM_red_D"/>
    <property type="match status" value="1"/>
</dbReference>
<dbReference type="EMBL" id="CP017921">
    <property type="protein sequence ID" value="APH38070.1"/>
    <property type="molecule type" value="Genomic_DNA"/>
</dbReference>
<dbReference type="EMBL" id="RJJG01000001">
    <property type="protein sequence ID" value="RNI11067.1"/>
    <property type="molecule type" value="Genomic_DNA"/>
</dbReference>
<proteinExistence type="predicted"/>
<dbReference type="AlphaFoldDB" id="A0A1L3PZL7"/>
<reference evidence="4 6" key="2">
    <citation type="submission" date="2016-10" db="EMBL/GenBank/DDBJ databases">
        <authorList>
            <person name="de Groot N.N."/>
        </authorList>
    </citation>
    <scope>NUCLEOTIDE SEQUENCE [LARGE SCALE GENOMIC DNA]</scope>
    <source>
        <strain evidence="4 6">Z-7982</strain>
    </source>
</reference>
<organism evidence="2 5">
    <name type="scientific">Methanohalophilus halophilus</name>
    <dbReference type="NCBI Taxonomy" id="2177"/>
    <lineage>
        <taxon>Archaea</taxon>
        <taxon>Methanobacteriati</taxon>
        <taxon>Methanobacteriota</taxon>
        <taxon>Stenosarchaea group</taxon>
        <taxon>Methanomicrobia</taxon>
        <taxon>Methanosarcinales</taxon>
        <taxon>Methanosarcinaceae</taxon>
        <taxon>Methanohalophilus</taxon>
    </lineage>
</organism>
<dbReference type="PIRSF" id="PIRSF005636">
    <property type="entry name" value="McrD"/>
    <property type="match status" value="1"/>
</dbReference>
<keyword evidence="1" id="KW-0484">Methanogenesis</keyword>
<evidence type="ECO:0000256" key="1">
    <source>
        <dbReference type="ARBA" id="ARBA00022994"/>
    </source>
</evidence>
<evidence type="ECO:0000313" key="5">
    <source>
        <dbReference type="Proteomes" id="UP000186879"/>
    </source>
</evidence>
<dbReference type="GO" id="GO:0015948">
    <property type="term" value="P:methanogenesis"/>
    <property type="evidence" value="ECO:0007669"/>
    <property type="project" value="UniProtKB-KW"/>
</dbReference>
<name>A0A1L3PZL7_9EURY</name>
<reference evidence="2 5" key="1">
    <citation type="submission" date="2016-10" db="EMBL/GenBank/DDBJ databases">
        <title>Methanohalophilus halophilus.</title>
        <authorList>
            <person name="L'haridon S."/>
        </authorList>
    </citation>
    <scope>NUCLEOTIDE SEQUENCE [LARGE SCALE GENOMIC DNA]</scope>
    <source>
        <strain evidence="2 5">Z-7982</strain>
    </source>
</reference>
<dbReference type="GeneID" id="30582144"/>
<evidence type="ECO:0000313" key="4">
    <source>
        <dbReference type="EMBL" id="SDW84227.1"/>
    </source>
</evidence>
<dbReference type="Proteomes" id="UP000267921">
    <property type="component" value="Unassembled WGS sequence"/>
</dbReference>